<protein>
    <submittedName>
        <fullName evidence="1">Uncharacterized protein</fullName>
    </submittedName>
</protein>
<keyword evidence="2" id="KW-1185">Reference proteome</keyword>
<organism evidence="1 2">
    <name type="scientific">Brucella rhizosphaerae</name>
    <dbReference type="NCBI Taxonomy" id="571254"/>
    <lineage>
        <taxon>Bacteria</taxon>
        <taxon>Pseudomonadati</taxon>
        <taxon>Pseudomonadota</taxon>
        <taxon>Alphaproteobacteria</taxon>
        <taxon>Hyphomicrobiales</taxon>
        <taxon>Brucellaceae</taxon>
        <taxon>Brucella/Ochrobactrum group</taxon>
        <taxon>Brucella</taxon>
    </lineage>
</organism>
<dbReference type="EMBL" id="NNRK01000034">
    <property type="protein sequence ID" value="OYR09447.1"/>
    <property type="molecule type" value="Genomic_DNA"/>
</dbReference>
<evidence type="ECO:0000313" key="2">
    <source>
        <dbReference type="Proteomes" id="UP000216345"/>
    </source>
</evidence>
<gene>
    <name evidence="1" type="ORF">CEV32_1877</name>
</gene>
<name>A0A256F3L7_9HYPH</name>
<dbReference type="AlphaFoldDB" id="A0A256F3L7"/>
<dbReference type="Proteomes" id="UP000216345">
    <property type="component" value="Unassembled WGS sequence"/>
</dbReference>
<proteinExistence type="predicted"/>
<reference evidence="1 2" key="1">
    <citation type="submission" date="2017-07" db="EMBL/GenBank/DDBJ databases">
        <title>Phylogenetic study on the rhizospheric bacterium Ochrobactrum sp. A44.</title>
        <authorList>
            <person name="Krzyzanowska D.M."/>
            <person name="Ossowicki A."/>
            <person name="Rajewska M."/>
            <person name="Maciag T."/>
            <person name="Kaczynski Z."/>
            <person name="Czerwicka M."/>
            <person name="Jafra S."/>
        </authorList>
    </citation>
    <scope>NUCLEOTIDE SEQUENCE [LARGE SCALE GENOMIC DNA]</scope>
    <source>
        <strain evidence="1 2">PR17</strain>
    </source>
</reference>
<sequence length="37" mass="4251">MNRVDFSNLMFETAFVLVEIQTSNSIHQGIQALLINR</sequence>
<accession>A0A256F3L7</accession>
<evidence type="ECO:0000313" key="1">
    <source>
        <dbReference type="EMBL" id="OYR09447.1"/>
    </source>
</evidence>
<comment type="caution">
    <text evidence="1">The sequence shown here is derived from an EMBL/GenBank/DDBJ whole genome shotgun (WGS) entry which is preliminary data.</text>
</comment>